<proteinExistence type="predicted"/>
<reference evidence="3" key="1">
    <citation type="submission" date="2019-09" db="EMBL/GenBank/DDBJ databases">
        <title>Mumia zhuanghuii sp. nov. isolated from the intestinal contents of plateau pika (Ochotona curzoniae) in the Qinghai-Tibet plateau of China.</title>
        <authorList>
            <person name="Tian Z."/>
        </authorList>
    </citation>
    <scope>NUCLEOTIDE SEQUENCE [LARGE SCALE GENOMIC DNA]</scope>
    <source>
        <strain evidence="3">L-031</strain>
    </source>
</reference>
<dbReference type="Gene3D" id="3.40.960.10">
    <property type="entry name" value="VSR Endonuclease"/>
    <property type="match status" value="1"/>
</dbReference>
<dbReference type="KEGG" id="mlz:F6J85_12680"/>
<dbReference type="InterPro" id="IPR007569">
    <property type="entry name" value="DUF559"/>
</dbReference>
<feature type="domain" description="DUF559" evidence="1">
    <location>
        <begin position="197"/>
        <end position="255"/>
    </location>
</feature>
<dbReference type="AlphaFoldDB" id="A0A5J6L992"/>
<accession>A0A5J6L992</accession>
<sequence length="262" mass="28891">MLRDGGLSRTQLDAQLRAGVLERVRRGVYAATSYVCSAARASVAHGGVPACVTAAEHLGLWVLEPDSAVHVWLTGDGHRYQHDGCTCIEHWDDGARTDAFGLPSVPRILRQVLTCRGVEEFFVVLESALRMGLIDASGVAWLRRHTNDAAREAIDLARADADSGLESLVRWRLRKHRLTVRTQVGIPGVGRVDLLIGDRLILETDGRVNHAGADLRHKDLVRDAHAAMWGYVTLRFDYALVVHDWDLVERAILAHVGAGRHL</sequence>
<evidence type="ECO:0000259" key="1">
    <source>
        <dbReference type="Pfam" id="PF04480"/>
    </source>
</evidence>
<evidence type="ECO:0000313" key="2">
    <source>
        <dbReference type="EMBL" id="QEW04918.1"/>
    </source>
</evidence>
<gene>
    <name evidence="2" type="ORF">F6J85_12680</name>
</gene>
<dbReference type="Proteomes" id="UP000325516">
    <property type="component" value="Chromosome"/>
</dbReference>
<protein>
    <submittedName>
        <fullName evidence="2">DUF559 domain-containing protein</fullName>
    </submittedName>
</protein>
<organism evidence="2 3">
    <name type="scientific">Microbacterium lushaniae</name>
    <dbReference type="NCBI Taxonomy" id="2614639"/>
    <lineage>
        <taxon>Bacteria</taxon>
        <taxon>Bacillati</taxon>
        <taxon>Actinomycetota</taxon>
        <taxon>Actinomycetes</taxon>
        <taxon>Micrococcales</taxon>
        <taxon>Microbacteriaceae</taxon>
        <taxon>Microbacterium</taxon>
    </lineage>
</organism>
<keyword evidence="3" id="KW-1185">Reference proteome</keyword>
<evidence type="ECO:0000313" key="3">
    <source>
        <dbReference type="Proteomes" id="UP000325516"/>
    </source>
</evidence>
<dbReference type="EMBL" id="CP044232">
    <property type="protein sequence ID" value="QEW04918.1"/>
    <property type="molecule type" value="Genomic_DNA"/>
</dbReference>
<dbReference type="Pfam" id="PF04480">
    <property type="entry name" value="DUF559"/>
    <property type="match status" value="1"/>
</dbReference>
<name>A0A5J6L992_9MICO</name>